<reference evidence="1 2" key="1">
    <citation type="journal article" date="2016" name="Genome Biol. Evol.">
        <title>Divergent and convergent evolution of fungal pathogenicity.</title>
        <authorList>
            <person name="Shang Y."/>
            <person name="Xiao G."/>
            <person name="Zheng P."/>
            <person name="Cen K."/>
            <person name="Zhan S."/>
            <person name="Wang C."/>
        </authorList>
    </citation>
    <scope>NUCLEOTIDE SEQUENCE [LARGE SCALE GENOMIC DNA]</scope>
    <source>
        <strain evidence="1 2">ARSEF 7405</strain>
    </source>
</reference>
<dbReference type="EMBL" id="AZGZ01000034">
    <property type="protein sequence ID" value="KZZ87393.1"/>
    <property type="molecule type" value="Genomic_DNA"/>
</dbReference>
<sequence>MIIDPHYDESMTLMVRGMSPSEDSAIRAYTNHKSTCAACFTNDPQRTLWCPTGSACARALASFYIVAGPNHCSIDNSDSEVPRH</sequence>
<dbReference type="AlphaFoldDB" id="A0A162I1F1"/>
<evidence type="ECO:0000313" key="2">
    <source>
        <dbReference type="Proteomes" id="UP000242877"/>
    </source>
</evidence>
<proteinExistence type="predicted"/>
<accession>A0A162I1F1</accession>
<name>A0A162I1F1_9EURO</name>
<comment type="caution">
    <text evidence="1">The sequence shown here is derived from an EMBL/GenBank/DDBJ whole genome shotgun (WGS) entry which is preliminary data.</text>
</comment>
<evidence type="ECO:0000313" key="1">
    <source>
        <dbReference type="EMBL" id="KZZ87393.1"/>
    </source>
</evidence>
<gene>
    <name evidence="1" type="ORF">AAP_05626</name>
</gene>
<dbReference type="VEuPathDB" id="FungiDB:AAP_05626"/>
<dbReference type="Proteomes" id="UP000242877">
    <property type="component" value="Unassembled WGS sequence"/>
</dbReference>
<protein>
    <submittedName>
        <fullName evidence="1">Uncharacterized protein</fullName>
    </submittedName>
</protein>
<keyword evidence="2" id="KW-1185">Reference proteome</keyword>
<organism evidence="1 2">
    <name type="scientific">Ascosphaera apis ARSEF 7405</name>
    <dbReference type="NCBI Taxonomy" id="392613"/>
    <lineage>
        <taxon>Eukaryota</taxon>
        <taxon>Fungi</taxon>
        <taxon>Dikarya</taxon>
        <taxon>Ascomycota</taxon>
        <taxon>Pezizomycotina</taxon>
        <taxon>Eurotiomycetes</taxon>
        <taxon>Eurotiomycetidae</taxon>
        <taxon>Onygenales</taxon>
        <taxon>Ascosphaeraceae</taxon>
        <taxon>Ascosphaera</taxon>
    </lineage>
</organism>